<dbReference type="AlphaFoldDB" id="A0ABD2K4Z6"/>
<dbReference type="Proteomes" id="UP001620626">
    <property type="component" value="Unassembled WGS sequence"/>
</dbReference>
<comment type="caution">
    <text evidence="2">The sequence shown here is derived from an EMBL/GenBank/DDBJ whole genome shotgun (WGS) entry which is preliminary data.</text>
</comment>
<feature type="domain" description="HAT C-terminal dimerisation" evidence="1">
    <location>
        <begin position="85"/>
        <end position="164"/>
    </location>
</feature>
<sequence length="193" mass="21670">MLIRICSLLAPRFAYDETIFSKANWGIIALNENDQFLEDAEEISEESIKFDIWKPPKSPGSVSLPSAISGTSQSTQTSRIQLQLATYKVLGRTQIDCDIFNWWNDVGAQFPDLFLLARIAHSIPATSVSSERLFSKAGMIYGNKLRNRLSGDMAEQILLIKGNLGHLYLAPSTEPDEDDEELLNFDELEIIED</sequence>
<organism evidence="2 3">
    <name type="scientific">Heterodera trifolii</name>
    <dbReference type="NCBI Taxonomy" id="157864"/>
    <lineage>
        <taxon>Eukaryota</taxon>
        <taxon>Metazoa</taxon>
        <taxon>Ecdysozoa</taxon>
        <taxon>Nematoda</taxon>
        <taxon>Chromadorea</taxon>
        <taxon>Rhabditida</taxon>
        <taxon>Tylenchina</taxon>
        <taxon>Tylenchomorpha</taxon>
        <taxon>Tylenchoidea</taxon>
        <taxon>Heteroderidae</taxon>
        <taxon>Heteroderinae</taxon>
        <taxon>Heterodera</taxon>
    </lineage>
</organism>
<keyword evidence="3" id="KW-1185">Reference proteome</keyword>
<gene>
    <name evidence="2" type="ORF">niasHT_029246</name>
</gene>
<name>A0ABD2K4Z6_9BILA</name>
<proteinExistence type="predicted"/>
<dbReference type="InterPro" id="IPR008906">
    <property type="entry name" value="HATC_C_dom"/>
</dbReference>
<dbReference type="EMBL" id="JBICBT010000831">
    <property type="protein sequence ID" value="KAL3097957.1"/>
    <property type="molecule type" value="Genomic_DNA"/>
</dbReference>
<dbReference type="InterPro" id="IPR012337">
    <property type="entry name" value="RNaseH-like_sf"/>
</dbReference>
<protein>
    <recommendedName>
        <fullName evidence="1">HAT C-terminal dimerisation domain-containing protein</fullName>
    </recommendedName>
</protein>
<dbReference type="Pfam" id="PF05699">
    <property type="entry name" value="Dimer_Tnp_hAT"/>
    <property type="match status" value="1"/>
</dbReference>
<accession>A0ABD2K4Z6</accession>
<evidence type="ECO:0000313" key="3">
    <source>
        <dbReference type="Proteomes" id="UP001620626"/>
    </source>
</evidence>
<dbReference type="SUPFAM" id="SSF53098">
    <property type="entry name" value="Ribonuclease H-like"/>
    <property type="match status" value="1"/>
</dbReference>
<reference evidence="2 3" key="1">
    <citation type="submission" date="2024-10" db="EMBL/GenBank/DDBJ databases">
        <authorList>
            <person name="Kim D."/>
        </authorList>
    </citation>
    <scope>NUCLEOTIDE SEQUENCE [LARGE SCALE GENOMIC DNA]</scope>
    <source>
        <strain evidence="2">BH-2024</strain>
    </source>
</reference>
<evidence type="ECO:0000313" key="2">
    <source>
        <dbReference type="EMBL" id="KAL3097957.1"/>
    </source>
</evidence>
<evidence type="ECO:0000259" key="1">
    <source>
        <dbReference type="Pfam" id="PF05699"/>
    </source>
</evidence>